<feature type="signal peptide" evidence="6">
    <location>
        <begin position="1"/>
        <end position="20"/>
    </location>
</feature>
<dbReference type="GO" id="GO:0005576">
    <property type="term" value="C:extracellular region"/>
    <property type="evidence" value="ECO:0007669"/>
    <property type="project" value="UniProtKB-SubCell"/>
</dbReference>
<protein>
    <submittedName>
        <fullName evidence="7">Uncharacterized protein</fullName>
    </submittedName>
</protein>
<evidence type="ECO:0000256" key="6">
    <source>
        <dbReference type="SAM" id="SignalP"/>
    </source>
</evidence>
<dbReference type="PANTHER" id="PTHR33893:SF9">
    <property type="entry name" value="INSULIN RELATED-RELATED"/>
    <property type="match status" value="1"/>
</dbReference>
<evidence type="ECO:0000256" key="5">
    <source>
        <dbReference type="ARBA" id="ARBA00023157"/>
    </source>
</evidence>
<gene>
    <name evidence="7" type="ORF">GCK72_007067</name>
</gene>
<keyword evidence="4 6" id="KW-0732">Signal</keyword>
<evidence type="ECO:0000256" key="2">
    <source>
        <dbReference type="ARBA" id="ARBA00009034"/>
    </source>
</evidence>
<name>A0A6A5HI75_CAERE</name>
<organism evidence="7 8">
    <name type="scientific">Caenorhabditis remanei</name>
    <name type="common">Caenorhabditis vulgaris</name>
    <dbReference type="NCBI Taxonomy" id="31234"/>
    <lineage>
        <taxon>Eukaryota</taxon>
        <taxon>Metazoa</taxon>
        <taxon>Ecdysozoa</taxon>
        <taxon>Nematoda</taxon>
        <taxon>Chromadorea</taxon>
        <taxon>Rhabditida</taxon>
        <taxon>Rhabditina</taxon>
        <taxon>Rhabditomorpha</taxon>
        <taxon>Rhabditoidea</taxon>
        <taxon>Rhabditidae</taxon>
        <taxon>Peloderinae</taxon>
        <taxon>Caenorhabditis</taxon>
    </lineage>
</organism>
<dbReference type="PANTHER" id="PTHR33893">
    <property type="entry name" value="INSULIN RELATED-RELATED-RELATED"/>
    <property type="match status" value="1"/>
</dbReference>
<dbReference type="InterPro" id="IPR052335">
    <property type="entry name" value="Insulin-like_regulatory"/>
</dbReference>
<accession>A0A6A5HI75</accession>
<dbReference type="KEGG" id="crq:GCK72_007067"/>
<evidence type="ECO:0000313" key="8">
    <source>
        <dbReference type="Proteomes" id="UP000483820"/>
    </source>
</evidence>
<keyword evidence="5" id="KW-1015">Disulfide bond</keyword>
<evidence type="ECO:0000256" key="1">
    <source>
        <dbReference type="ARBA" id="ARBA00004613"/>
    </source>
</evidence>
<feature type="chain" id="PRO_5025463851" evidence="6">
    <location>
        <begin position="21"/>
        <end position="125"/>
    </location>
</feature>
<dbReference type="GO" id="GO:0005179">
    <property type="term" value="F:hormone activity"/>
    <property type="evidence" value="ECO:0007669"/>
    <property type="project" value="InterPro"/>
</dbReference>
<keyword evidence="3" id="KW-0964">Secreted</keyword>
<dbReference type="EMBL" id="WUAV01000002">
    <property type="protein sequence ID" value="KAF1767109.1"/>
    <property type="molecule type" value="Genomic_DNA"/>
</dbReference>
<dbReference type="GeneID" id="9826249"/>
<proteinExistence type="inferred from homology"/>
<dbReference type="Gene3D" id="1.10.100.10">
    <property type="entry name" value="Insulin-like"/>
    <property type="match status" value="1"/>
</dbReference>
<reference evidence="7 8" key="1">
    <citation type="submission" date="2019-12" db="EMBL/GenBank/DDBJ databases">
        <title>Chromosome-level assembly of the Caenorhabditis remanei genome.</title>
        <authorList>
            <person name="Teterina A.A."/>
            <person name="Willis J.H."/>
            <person name="Phillips P.C."/>
        </authorList>
    </citation>
    <scope>NUCLEOTIDE SEQUENCE [LARGE SCALE GENOMIC DNA]</scope>
    <source>
        <strain evidence="7 8">PX506</strain>
        <tissue evidence="7">Whole organism</tissue>
    </source>
</reference>
<dbReference type="AlphaFoldDB" id="A0A6A5HI75"/>
<evidence type="ECO:0000256" key="3">
    <source>
        <dbReference type="ARBA" id="ARBA00022525"/>
    </source>
</evidence>
<dbReference type="CTD" id="9826249"/>
<comment type="similarity">
    <text evidence="2">Belongs to the insulin family.</text>
</comment>
<sequence>MKFLFFVAFTLTLSLCVVHSFNLEKAAKRLEKLEMQLEGYEHQQLVAYAEMFSEINELKRYSEGEAKIRGRRTVCGRRVVDLTLKVCGELSPGTNINLSTICCSKEKACTEDFIKTAACPEKKNV</sequence>
<comment type="subcellular location">
    <subcellularLocation>
        <location evidence="1">Secreted</location>
    </subcellularLocation>
</comment>
<dbReference type="RefSeq" id="XP_003099940.2">
    <property type="nucleotide sequence ID" value="XM_003099892.2"/>
</dbReference>
<evidence type="ECO:0000313" key="7">
    <source>
        <dbReference type="EMBL" id="KAF1767109.1"/>
    </source>
</evidence>
<dbReference type="InterPro" id="IPR003235">
    <property type="entry name" value="Nem_insulin-like_b-type"/>
</dbReference>
<dbReference type="Pfam" id="PF03488">
    <property type="entry name" value="Ins_beta"/>
    <property type="match status" value="1"/>
</dbReference>
<evidence type="ECO:0000256" key="4">
    <source>
        <dbReference type="ARBA" id="ARBA00022729"/>
    </source>
</evidence>
<dbReference type="Proteomes" id="UP000483820">
    <property type="component" value="Chromosome II"/>
</dbReference>
<comment type="caution">
    <text evidence="7">The sequence shown here is derived from an EMBL/GenBank/DDBJ whole genome shotgun (WGS) entry which is preliminary data.</text>
</comment>